<keyword evidence="1" id="KW-0472">Membrane</keyword>
<keyword evidence="1" id="KW-0812">Transmembrane</keyword>
<evidence type="ECO:0000313" key="2">
    <source>
        <dbReference type="EMBL" id="MDI7923185.1"/>
    </source>
</evidence>
<feature type="transmembrane region" description="Helical" evidence="1">
    <location>
        <begin position="46"/>
        <end position="70"/>
    </location>
</feature>
<dbReference type="RefSeq" id="WP_311787461.1">
    <property type="nucleotide sequence ID" value="NZ_JALDYY010000009.1"/>
</dbReference>
<sequence length="175" mass="19158">MNTQSDPDGRGANRDWRFRCGVALFALMIAKILAMPLMALSSMPPARAAAISGAIFVTNKFLLLLIVAVMGKEGFQELKRILGSYLPALKRDGPVGPTRHLIGVVMFCLPILSAILSPYVDYFWPGLMPGGWILQIAGDLMLIASFFVLGGNFWDKVHALFIRNARVVDVTDHSP</sequence>
<feature type="transmembrane region" description="Helical" evidence="1">
    <location>
        <begin position="20"/>
        <end position="40"/>
    </location>
</feature>
<gene>
    <name evidence="2" type="ORF">MRS75_13955</name>
</gene>
<proteinExistence type="predicted"/>
<dbReference type="EMBL" id="JALDYZ010000007">
    <property type="protein sequence ID" value="MDI7923185.1"/>
    <property type="molecule type" value="Genomic_DNA"/>
</dbReference>
<feature type="transmembrane region" description="Helical" evidence="1">
    <location>
        <begin position="132"/>
        <end position="154"/>
    </location>
</feature>
<feature type="transmembrane region" description="Helical" evidence="1">
    <location>
        <begin position="100"/>
        <end position="120"/>
    </location>
</feature>
<dbReference type="Proteomes" id="UP001161580">
    <property type="component" value="Unassembled WGS sequence"/>
</dbReference>
<reference evidence="2" key="1">
    <citation type="submission" date="2022-03" db="EMBL/GenBank/DDBJ databases">
        <title>Fererhizobium litorale gen. nov., sp. nov., isolated from sandy sediments of the Sea of Japan seashore.</title>
        <authorList>
            <person name="Romanenko L."/>
            <person name="Kurilenko V."/>
            <person name="Otstavnykh N."/>
            <person name="Svetashev V."/>
            <person name="Tekutyeva L."/>
            <person name="Isaeva M."/>
            <person name="Mikhailov V."/>
        </authorList>
    </citation>
    <scope>NUCLEOTIDE SEQUENCE</scope>
    <source>
        <strain evidence="2">KMM 9576</strain>
    </source>
</reference>
<dbReference type="InterPro" id="IPR047961">
    <property type="entry name" value="Transp_suffix-like"/>
</dbReference>
<organism evidence="2 3">
    <name type="scientific">Ferirhizobium litorale</name>
    <dbReference type="NCBI Taxonomy" id="2927786"/>
    <lineage>
        <taxon>Bacteria</taxon>
        <taxon>Pseudomonadati</taxon>
        <taxon>Pseudomonadota</taxon>
        <taxon>Alphaproteobacteria</taxon>
        <taxon>Hyphomicrobiales</taxon>
        <taxon>Rhizobiaceae</taxon>
        <taxon>Ferirhizobium</taxon>
    </lineage>
</organism>
<accession>A0AAE3QDL3</accession>
<evidence type="ECO:0000256" key="1">
    <source>
        <dbReference type="SAM" id="Phobius"/>
    </source>
</evidence>
<dbReference type="NCBIfam" id="NF033684">
    <property type="entry name" value="suffix_2_RND"/>
    <property type="match status" value="1"/>
</dbReference>
<name>A0AAE3QDL3_9HYPH</name>
<protein>
    <submittedName>
        <fullName evidence="2">Transporter suffix domain-containing protein</fullName>
    </submittedName>
</protein>
<evidence type="ECO:0000313" key="3">
    <source>
        <dbReference type="Proteomes" id="UP001161580"/>
    </source>
</evidence>
<keyword evidence="1" id="KW-1133">Transmembrane helix</keyword>
<comment type="caution">
    <text evidence="2">The sequence shown here is derived from an EMBL/GenBank/DDBJ whole genome shotgun (WGS) entry which is preliminary data.</text>
</comment>
<keyword evidence="3" id="KW-1185">Reference proteome</keyword>
<dbReference type="AlphaFoldDB" id="A0AAE3QDL3"/>